<evidence type="ECO:0000256" key="1">
    <source>
        <dbReference type="RuleBase" id="RU363090"/>
    </source>
</evidence>
<feature type="compositionally biased region" description="Low complexity" evidence="2">
    <location>
        <begin position="111"/>
        <end position="132"/>
    </location>
</feature>
<dbReference type="PANTHER" id="PTHR12400">
    <property type="entry name" value="INOSITOL POLYPHOSPHATE KINASE"/>
    <property type="match status" value="1"/>
</dbReference>
<keyword evidence="4" id="KW-1185">Reference proteome</keyword>
<feature type="compositionally biased region" description="Basic residues" evidence="2">
    <location>
        <begin position="85"/>
        <end position="101"/>
    </location>
</feature>
<dbReference type="InterPro" id="IPR005522">
    <property type="entry name" value="IPK"/>
</dbReference>
<reference evidence="3" key="1">
    <citation type="journal article" date="2021" name="Sci. Adv.">
        <title>The American lobster genome reveals insights on longevity, neural, and immune adaptations.</title>
        <authorList>
            <person name="Polinski J.M."/>
            <person name="Zimin A.V."/>
            <person name="Clark K.F."/>
            <person name="Kohn A.B."/>
            <person name="Sadowski N."/>
            <person name="Timp W."/>
            <person name="Ptitsyn A."/>
            <person name="Khanna P."/>
            <person name="Romanova D.Y."/>
            <person name="Williams P."/>
            <person name="Greenwood S.J."/>
            <person name="Moroz L.L."/>
            <person name="Walt D.R."/>
            <person name="Bodnar A.G."/>
        </authorList>
    </citation>
    <scope>NUCLEOTIDE SEQUENCE</scope>
    <source>
        <strain evidence="3">GMGI-L3</strain>
    </source>
</reference>
<evidence type="ECO:0000313" key="3">
    <source>
        <dbReference type="EMBL" id="KAG7171937.1"/>
    </source>
</evidence>
<evidence type="ECO:0000256" key="2">
    <source>
        <dbReference type="SAM" id="MobiDB-lite"/>
    </source>
</evidence>
<feature type="region of interest" description="Disordered" evidence="2">
    <location>
        <begin position="57"/>
        <end position="146"/>
    </location>
</feature>
<dbReference type="AlphaFoldDB" id="A0A8J5N2A9"/>
<proteinExistence type="inferred from homology"/>
<dbReference type="Pfam" id="PF03770">
    <property type="entry name" value="IPK"/>
    <property type="match status" value="1"/>
</dbReference>
<feature type="compositionally biased region" description="Polar residues" evidence="2">
    <location>
        <begin position="133"/>
        <end position="146"/>
    </location>
</feature>
<protein>
    <recommendedName>
        <fullName evidence="1">Kinase</fullName>
        <ecNumber evidence="1">2.7.-.-</ecNumber>
    </recommendedName>
</protein>
<dbReference type="GO" id="GO:0046854">
    <property type="term" value="P:phosphatidylinositol phosphate biosynthetic process"/>
    <property type="evidence" value="ECO:0007669"/>
    <property type="project" value="TreeGrafter"/>
</dbReference>
<dbReference type="GO" id="GO:0000828">
    <property type="term" value="F:inositol hexakisphosphate kinase activity"/>
    <property type="evidence" value="ECO:0007669"/>
    <property type="project" value="TreeGrafter"/>
</dbReference>
<keyword evidence="1" id="KW-0418">Kinase</keyword>
<accession>A0A8J5N2A9</accession>
<comment type="similarity">
    <text evidence="1">Belongs to the inositol phosphokinase (IPK) family.</text>
</comment>
<evidence type="ECO:0000313" key="4">
    <source>
        <dbReference type="Proteomes" id="UP000747542"/>
    </source>
</evidence>
<dbReference type="GO" id="GO:0032958">
    <property type="term" value="P:inositol phosphate biosynthetic process"/>
    <property type="evidence" value="ECO:0007669"/>
    <property type="project" value="InterPro"/>
</dbReference>
<dbReference type="Proteomes" id="UP000747542">
    <property type="component" value="Unassembled WGS sequence"/>
</dbReference>
<dbReference type="GO" id="GO:0005634">
    <property type="term" value="C:nucleus"/>
    <property type="evidence" value="ECO:0007669"/>
    <property type="project" value="TreeGrafter"/>
</dbReference>
<dbReference type="GO" id="GO:0005737">
    <property type="term" value="C:cytoplasm"/>
    <property type="evidence" value="ECO:0007669"/>
    <property type="project" value="TreeGrafter"/>
</dbReference>
<sequence>MKASIQMPLSQMMKEQEGVEVHTHTKTKEPHDLAVLRLLLLLQVAGERKAEIEALLRGTAGAKPQKQQKQPEAEQRPQETDNHRLNRHSFTKRWRKTHLKKKSIEEEESSIKSSTSSSTTSSNNSSIKSTSSCPSSQDGQIHCSSGSSPCSNGHVSCVLETINNVANTKETSSCDVADMSLLQRLALNALNLAAPASSVLLRDRRNSWVQLAGHPGSLAPAGPGTIWKKRGPDPVETQAYQALATDPARDITPTFFREIIYQEEYFIEMRDLLYDFHNPCVMDIKMGTRTFLESEVSNKKARKDLYEKMIKVDVTAPNSEECEAKAVTKLRYMDFRDNMSSSRSLGFRIEALKMTGSEAVTELQTVRSREEVVGTMSGFLKGRENTKRQVLERLAHLRDTFRDSPFFQRHEVIGSSILIIYDDEKAGVWMIDFAKTVPIPEDITITHRKPWELGNHEEGYLTGIDNLIKVVEEVPTKTRRLGLFHKS</sequence>
<feature type="compositionally biased region" description="Basic and acidic residues" evidence="2">
    <location>
        <begin position="69"/>
        <end position="84"/>
    </location>
</feature>
<dbReference type="PANTHER" id="PTHR12400:SF26">
    <property type="entry name" value="KINASE"/>
    <property type="match status" value="1"/>
</dbReference>
<name>A0A8J5N2A9_HOMAM</name>
<organism evidence="3 4">
    <name type="scientific">Homarus americanus</name>
    <name type="common">American lobster</name>
    <dbReference type="NCBI Taxonomy" id="6706"/>
    <lineage>
        <taxon>Eukaryota</taxon>
        <taxon>Metazoa</taxon>
        <taxon>Ecdysozoa</taxon>
        <taxon>Arthropoda</taxon>
        <taxon>Crustacea</taxon>
        <taxon>Multicrustacea</taxon>
        <taxon>Malacostraca</taxon>
        <taxon>Eumalacostraca</taxon>
        <taxon>Eucarida</taxon>
        <taxon>Decapoda</taxon>
        <taxon>Pleocyemata</taxon>
        <taxon>Astacidea</taxon>
        <taxon>Nephropoidea</taxon>
        <taxon>Nephropidae</taxon>
        <taxon>Homarus</taxon>
    </lineage>
</organism>
<gene>
    <name evidence="3" type="primary">lfe-2-L</name>
    <name evidence="3" type="ORF">Hamer_G000882</name>
</gene>
<keyword evidence="1" id="KW-0808">Transferase</keyword>
<comment type="caution">
    <text evidence="3">The sequence shown here is derived from an EMBL/GenBank/DDBJ whole genome shotgun (WGS) entry which is preliminary data.</text>
</comment>
<dbReference type="OrthoDB" id="338650at2759"/>
<dbReference type="EC" id="2.7.-.-" evidence="1"/>
<dbReference type="EMBL" id="JAHLQT010011632">
    <property type="protein sequence ID" value="KAG7171937.1"/>
    <property type="molecule type" value="Genomic_DNA"/>
</dbReference>